<keyword evidence="3" id="KW-1185">Reference proteome</keyword>
<dbReference type="AlphaFoldDB" id="A0AAV7PRY7"/>
<feature type="region of interest" description="Disordered" evidence="1">
    <location>
        <begin position="141"/>
        <end position="161"/>
    </location>
</feature>
<proteinExistence type="predicted"/>
<dbReference type="EMBL" id="JANPWB010000011">
    <property type="protein sequence ID" value="KAJ1130604.1"/>
    <property type="molecule type" value="Genomic_DNA"/>
</dbReference>
<organism evidence="2 3">
    <name type="scientific">Pleurodeles waltl</name>
    <name type="common">Iberian ribbed newt</name>
    <dbReference type="NCBI Taxonomy" id="8319"/>
    <lineage>
        <taxon>Eukaryota</taxon>
        <taxon>Metazoa</taxon>
        <taxon>Chordata</taxon>
        <taxon>Craniata</taxon>
        <taxon>Vertebrata</taxon>
        <taxon>Euteleostomi</taxon>
        <taxon>Amphibia</taxon>
        <taxon>Batrachia</taxon>
        <taxon>Caudata</taxon>
        <taxon>Salamandroidea</taxon>
        <taxon>Salamandridae</taxon>
        <taxon>Pleurodelinae</taxon>
        <taxon>Pleurodeles</taxon>
    </lineage>
</organism>
<sequence length="161" mass="16457">MVAVCSVLDMVGGCAGGFGPATGDAGVRVGGPQKRVAVLPVCMRICLSLGNRASQDYYVGAAFKIRGGGGVDEEGSSAGDRLPALRPAAAVSLLTATYCRSSTPPRRLLNAAQCVARSPLGSAGCVQMPAIGREPPRLTERVYGGRNIPAPSQKPTALWSS</sequence>
<reference evidence="2" key="1">
    <citation type="journal article" date="2022" name="bioRxiv">
        <title>Sequencing and chromosome-scale assembly of the giantPleurodeles waltlgenome.</title>
        <authorList>
            <person name="Brown T."/>
            <person name="Elewa A."/>
            <person name="Iarovenko S."/>
            <person name="Subramanian E."/>
            <person name="Araus A.J."/>
            <person name="Petzold A."/>
            <person name="Susuki M."/>
            <person name="Suzuki K.-i.T."/>
            <person name="Hayashi T."/>
            <person name="Toyoda A."/>
            <person name="Oliveira C."/>
            <person name="Osipova E."/>
            <person name="Leigh N.D."/>
            <person name="Simon A."/>
            <person name="Yun M.H."/>
        </authorList>
    </citation>
    <scope>NUCLEOTIDE SEQUENCE</scope>
    <source>
        <strain evidence="2">20211129_DDA</strain>
        <tissue evidence="2">Liver</tissue>
    </source>
</reference>
<accession>A0AAV7PRY7</accession>
<name>A0AAV7PRY7_PLEWA</name>
<protein>
    <submittedName>
        <fullName evidence="2">Uncharacterized protein</fullName>
    </submittedName>
</protein>
<evidence type="ECO:0000256" key="1">
    <source>
        <dbReference type="SAM" id="MobiDB-lite"/>
    </source>
</evidence>
<evidence type="ECO:0000313" key="2">
    <source>
        <dbReference type="EMBL" id="KAJ1130604.1"/>
    </source>
</evidence>
<dbReference type="Proteomes" id="UP001066276">
    <property type="component" value="Chromosome 7"/>
</dbReference>
<gene>
    <name evidence="2" type="ORF">NDU88_008955</name>
</gene>
<evidence type="ECO:0000313" key="3">
    <source>
        <dbReference type="Proteomes" id="UP001066276"/>
    </source>
</evidence>
<comment type="caution">
    <text evidence="2">The sequence shown here is derived from an EMBL/GenBank/DDBJ whole genome shotgun (WGS) entry which is preliminary data.</text>
</comment>